<gene>
    <name evidence="1" type="ORF">SCALOS_LOCUS4532</name>
</gene>
<sequence length="142" mass="16414">MLDQFDNQELDNFLSSFISWLSKKDGTSFKVKSVHNCYAALAKYLCENSSIEGGVRIWDKYSFPKTLHCLYGKMKSLQQAGYSDTSKSDSLTSNEIMSCLNYNYLSVENNKGLVWRCFFWLSLLCGLRGSNTYKLEYQDLER</sequence>
<organism evidence="1 2">
    <name type="scientific">Scutellospora calospora</name>
    <dbReference type="NCBI Taxonomy" id="85575"/>
    <lineage>
        <taxon>Eukaryota</taxon>
        <taxon>Fungi</taxon>
        <taxon>Fungi incertae sedis</taxon>
        <taxon>Mucoromycota</taxon>
        <taxon>Glomeromycotina</taxon>
        <taxon>Glomeromycetes</taxon>
        <taxon>Diversisporales</taxon>
        <taxon>Gigasporaceae</taxon>
        <taxon>Scutellospora</taxon>
    </lineage>
</organism>
<reference evidence="1" key="1">
    <citation type="submission" date="2021-06" db="EMBL/GenBank/DDBJ databases">
        <authorList>
            <person name="Kallberg Y."/>
            <person name="Tangrot J."/>
            <person name="Rosling A."/>
        </authorList>
    </citation>
    <scope>NUCLEOTIDE SEQUENCE</scope>
    <source>
        <strain evidence="1">AU212A</strain>
    </source>
</reference>
<evidence type="ECO:0000313" key="1">
    <source>
        <dbReference type="EMBL" id="CAG8532998.1"/>
    </source>
</evidence>
<name>A0ACA9LL49_9GLOM</name>
<keyword evidence="2" id="KW-1185">Reference proteome</keyword>
<protein>
    <submittedName>
        <fullName evidence="1">11728_t:CDS:1</fullName>
    </submittedName>
</protein>
<proteinExistence type="predicted"/>
<accession>A0ACA9LL49</accession>
<comment type="caution">
    <text evidence="1">The sequence shown here is derived from an EMBL/GenBank/DDBJ whole genome shotgun (WGS) entry which is preliminary data.</text>
</comment>
<dbReference type="EMBL" id="CAJVPM010006248">
    <property type="protein sequence ID" value="CAG8532998.1"/>
    <property type="molecule type" value="Genomic_DNA"/>
</dbReference>
<evidence type="ECO:0000313" key="2">
    <source>
        <dbReference type="Proteomes" id="UP000789860"/>
    </source>
</evidence>
<dbReference type="Proteomes" id="UP000789860">
    <property type="component" value="Unassembled WGS sequence"/>
</dbReference>